<keyword evidence="1" id="KW-0472">Membrane</keyword>
<evidence type="ECO:0000259" key="2">
    <source>
        <dbReference type="Pfam" id="PF24460"/>
    </source>
</evidence>
<feature type="transmembrane region" description="Helical" evidence="1">
    <location>
        <begin position="35"/>
        <end position="52"/>
    </location>
</feature>
<comment type="caution">
    <text evidence="3">The sequence shown here is derived from an EMBL/GenBank/DDBJ whole genome shotgun (WGS) entry which is preliminary data.</text>
</comment>
<evidence type="ECO:0000313" key="4">
    <source>
        <dbReference type="Proteomes" id="UP001596099"/>
    </source>
</evidence>
<protein>
    <submittedName>
        <fullName evidence="3">Zinc ribbon domain-containing protein</fullName>
    </submittedName>
</protein>
<name>A0ABD5RKV9_9EURY</name>
<keyword evidence="1" id="KW-0812">Transmembrane</keyword>
<sequence length="139" mass="14896">MNDRSTTGRPWLAVALSVAVSGLGHLYLRRWLRAVAWLGITAGATLVVPQAALDAAAAGEAFDVVALAPIFFVGALCALDAYLIAQYQQFRSRAEPTAGGELTHCPNCGGELEADLGFCHWCTTEFDEFRVARPAEGER</sequence>
<dbReference type="InterPro" id="IPR055997">
    <property type="entry name" value="DUF7575"/>
</dbReference>
<gene>
    <name evidence="3" type="ORF">ACFPYI_06350</name>
</gene>
<reference evidence="3 4" key="1">
    <citation type="journal article" date="2019" name="Int. J. Syst. Evol. Microbiol.">
        <title>The Global Catalogue of Microorganisms (GCM) 10K type strain sequencing project: providing services to taxonomists for standard genome sequencing and annotation.</title>
        <authorList>
            <consortium name="The Broad Institute Genomics Platform"/>
            <consortium name="The Broad Institute Genome Sequencing Center for Infectious Disease"/>
            <person name="Wu L."/>
            <person name="Ma J."/>
        </authorList>
    </citation>
    <scope>NUCLEOTIDE SEQUENCE [LARGE SCALE GENOMIC DNA]</scope>
    <source>
        <strain evidence="3 4">CGMCC 1.12543</strain>
    </source>
</reference>
<keyword evidence="1" id="KW-1133">Transmembrane helix</keyword>
<dbReference type="RefSeq" id="WP_247413864.1">
    <property type="nucleotide sequence ID" value="NZ_JALLGW010000001.1"/>
</dbReference>
<evidence type="ECO:0000256" key="1">
    <source>
        <dbReference type="SAM" id="Phobius"/>
    </source>
</evidence>
<proteinExistence type="predicted"/>
<dbReference type="Proteomes" id="UP001596099">
    <property type="component" value="Unassembled WGS sequence"/>
</dbReference>
<dbReference type="InterPro" id="IPR024064">
    <property type="entry name" value="FdhE-like_sf"/>
</dbReference>
<feature type="transmembrane region" description="Helical" evidence="1">
    <location>
        <begin position="64"/>
        <end position="85"/>
    </location>
</feature>
<accession>A0ABD5RKV9</accession>
<dbReference type="AlphaFoldDB" id="A0ABD5RKV9"/>
<keyword evidence="4" id="KW-1185">Reference proteome</keyword>
<dbReference type="SUPFAM" id="SSF144020">
    <property type="entry name" value="FdhE-like"/>
    <property type="match status" value="1"/>
</dbReference>
<dbReference type="EMBL" id="JBHSQH010000001">
    <property type="protein sequence ID" value="MFC5970950.1"/>
    <property type="molecule type" value="Genomic_DNA"/>
</dbReference>
<dbReference type="Pfam" id="PF24460">
    <property type="entry name" value="DUF7575"/>
    <property type="match status" value="1"/>
</dbReference>
<feature type="transmembrane region" description="Helical" evidence="1">
    <location>
        <begin position="12"/>
        <end position="28"/>
    </location>
</feature>
<organism evidence="3 4">
    <name type="scientific">Halomarina salina</name>
    <dbReference type="NCBI Taxonomy" id="1872699"/>
    <lineage>
        <taxon>Archaea</taxon>
        <taxon>Methanobacteriati</taxon>
        <taxon>Methanobacteriota</taxon>
        <taxon>Stenosarchaea group</taxon>
        <taxon>Halobacteria</taxon>
        <taxon>Halobacteriales</taxon>
        <taxon>Natronomonadaceae</taxon>
        <taxon>Halomarina</taxon>
    </lineage>
</organism>
<feature type="domain" description="DUF7575" evidence="2">
    <location>
        <begin position="102"/>
        <end position="127"/>
    </location>
</feature>
<evidence type="ECO:0000313" key="3">
    <source>
        <dbReference type="EMBL" id="MFC5970950.1"/>
    </source>
</evidence>